<dbReference type="Proteomes" id="UP000594638">
    <property type="component" value="Unassembled WGS sequence"/>
</dbReference>
<name>A0A8S0TGS0_OLEEU</name>
<sequence>MKRKLEMNRKLEMKRCYGIIFFSIAKSTSFLSTTEEIEMGINRSKQPLVRCPLSRRWSSTPVNKDGYEQQVVDGSLDSTLEERVVVFYFRRETNVSSR</sequence>
<gene>
    <name evidence="1" type="ORF">OLEA9_A010343</name>
</gene>
<organism evidence="1 2">
    <name type="scientific">Olea europaea subsp. europaea</name>
    <dbReference type="NCBI Taxonomy" id="158383"/>
    <lineage>
        <taxon>Eukaryota</taxon>
        <taxon>Viridiplantae</taxon>
        <taxon>Streptophyta</taxon>
        <taxon>Embryophyta</taxon>
        <taxon>Tracheophyta</taxon>
        <taxon>Spermatophyta</taxon>
        <taxon>Magnoliopsida</taxon>
        <taxon>eudicotyledons</taxon>
        <taxon>Gunneridae</taxon>
        <taxon>Pentapetalae</taxon>
        <taxon>asterids</taxon>
        <taxon>lamiids</taxon>
        <taxon>Lamiales</taxon>
        <taxon>Oleaceae</taxon>
        <taxon>Oleeae</taxon>
        <taxon>Olea</taxon>
    </lineage>
</organism>
<dbReference type="AlphaFoldDB" id="A0A8S0TGS0"/>
<reference evidence="1 2" key="1">
    <citation type="submission" date="2019-12" db="EMBL/GenBank/DDBJ databases">
        <authorList>
            <person name="Alioto T."/>
            <person name="Alioto T."/>
            <person name="Gomez Garrido J."/>
        </authorList>
    </citation>
    <scope>NUCLEOTIDE SEQUENCE [LARGE SCALE GENOMIC DNA]</scope>
</reference>
<comment type="caution">
    <text evidence="1">The sequence shown here is derived from an EMBL/GenBank/DDBJ whole genome shotgun (WGS) entry which is preliminary data.</text>
</comment>
<protein>
    <submittedName>
        <fullName evidence="1">Uncharacterized protein</fullName>
    </submittedName>
</protein>
<evidence type="ECO:0000313" key="2">
    <source>
        <dbReference type="Proteomes" id="UP000594638"/>
    </source>
</evidence>
<dbReference type="Gramene" id="OE9A010343T1">
    <property type="protein sequence ID" value="OE9A010343C1"/>
    <property type="gene ID" value="OE9A010343"/>
</dbReference>
<accession>A0A8S0TGS0</accession>
<keyword evidence="2" id="KW-1185">Reference proteome</keyword>
<evidence type="ECO:0000313" key="1">
    <source>
        <dbReference type="EMBL" id="CAA3002964.1"/>
    </source>
</evidence>
<dbReference type="EMBL" id="CACTIH010005901">
    <property type="protein sequence ID" value="CAA3002964.1"/>
    <property type="molecule type" value="Genomic_DNA"/>
</dbReference>
<proteinExistence type="predicted"/>